<keyword evidence="4" id="KW-0472">Membrane</keyword>
<evidence type="ECO:0000313" key="7">
    <source>
        <dbReference type="EMBL" id="MBT1695291.1"/>
    </source>
</evidence>
<evidence type="ECO:0000256" key="3">
    <source>
        <dbReference type="ARBA" id="ARBA00022692"/>
    </source>
</evidence>
<dbReference type="Proteomes" id="UP001319200">
    <property type="component" value="Unassembled WGS sequence"/>
</dbReference>
<dbReference type="PANTHER" id="PTHR30026">
    <property type="entry name" value="OUTER MEMBRANE PROTEIN TOLC"/>
    <property type="match status" value="1"/>
</dbReference>
<dbReference type="GO" id="GO:1990281">
    <property type="term" value="C:efflux pump complex"/>
    <property type="evidence" value="ECO:0007669"/>
    <property type="project" value="TreeGrafter"/>
</dbReference>
<dbReference type="SUPFAM" id="SSF56954">
    <property type="entry name" value="Outer membrane efflux proteins (OEP)"/>
    <property type="match status" value="1"/>
</dbReference>
<evidence type="ECO:0000256" key="6">
    <source>
        <dbReference type="SAM" id="Coils"/>
    </source>
</evidence>
<reference evidence="7 8" key="1">
    <citation type="submission" date="2021-05" db="EMBL/GenBank/DDBJ databases">
        <title>A Polyphasic approach of four new species of the genus Ohtaekwangia: Ohtaekwangia histidinii sp. nov., Ohtaekwangia cretensis sp. nov., Ohtaekwangia indiensis sp. nov., Ohtaekwangia reichenbachii sp. nov. from diverse environment.</title>
        <authorList>
            <person name="Octaviana S."/>
        </authorList>
    </citation>
    <scope>NUCLEOTIDE SEQUENCE [LARGE SCALE GENOMIC DNA]</scope>
    <source>
        <strain evidence="7 8">PWU4</strain>
    </source>
</reference>
<accession>A0AAP2DFQ1</accession>
<dbReference type="InterPro" id="IPR051906">
    <property type="entry name" value="TolC-like"/>
</dbReference>
<name>A0AAP2DFQ1_9BACT</name>
<dbReference type="GO" id="GO:0015562">
    <property type="term" value="F:efflux transmembrane transporter activity"/>
    <property type="evidence" value="ECO:0007669"/>
    <property type="project" value="InterPro"/>
</dbReference>
<evidence type="ECO:0000256" key="5">
    <source>
        <dbReference type="ARBA" id="ARBA00023237"/>
    </source>
</evidence>
<proteinExistence type="predicted"/>
<keyword evidence="6" id="KW-0175">Coiled coil</keyword>
<keyword evidence="2" id="KW-1134">Transmembrane beta strand</keyword>
<evidence type="ECO:0000256" key="1">
    <source>
        <dbReference type="ARBA" id="ARBA00004442"/>
    </source>
</evidence>
<organism evidence="7 8">
    <name type="scientific">Chryseosolibacter histidini</name>
    <dbReference type="NCBI Taxonomy" id="2782349"/>
    <lineage>
        <taxon>Bacteria</taxon>
        <taxon>Pseudomonadati</taxon>
        <taxon>Bacteroidota</taxon>
        <taxon>Cytophagia</taxon>
        <taxon>Cytophagales</taxon>
        <taxon>Chryseotaleaceae</taxon>
        <taxon>Chryseosolibacter</taxon>
    </lineage>
</organism>
<evidence type="ECO:0000313" key="8">
    <source>
        <dbReference type="Proteomes" id="UP001319200"/>
    </source>
</evidence>
<sequence length="418" mass="47655">MKRIVFLFFHVLIVPYAFAQERLTIGECYERAESNYPLIRQRELIAKSKAYSIENASKGALPQIMIGGQATYQSDVTQVPLSMPGMEIETLSKDQYKLFGEISQTLYNGGVVRQQKQLEEVNGRVEEQKLEVELYQLKNRINELFFGTLLIREQIIQSELVKQDIASGLKKIEASIANGTALKSAGDVLRAELLKTDQRIIELQAAGEAYREMLGLFINQQVSEDAILEKPQSETPSQEINRPELTLYTLQQQNIDVSRALLSARKRPKIELFVQGGYGRPALNMLRNDFDTYYIGGVRFSWMLSGFYTFEKEKQILDLRRQSLDAQKETFLFNTRLTLGQQDTEVTKLQRLIAVDRDIITLRTQVKQTASVQLEQGTITSTDYVREVNAEDQARQNLVLHETQLLVASAKHQFTSGN</sequence>
<comment type="caution">
    <text evidence="7">The sequence shown here is derived from an EMBL/GenBank/DDBJ whole genome shotgun (WGS) entry which is preliminary data.</text>
</comment>
<keyword evidence="3" id="KW-0812">Transmembrane</keyword>
<keyword evidence="8" id="KW-1185">Reference proteome</keyword>
<dbReference type="Gene3D" id="1.20.1600.10">
    <property type="entry name" value="Outer membrane efflux proteins (OEP)"/>
    <property type="match status" value="1"/>
</dbReference>
<gene>
    <name evidence="7" type="ORF">KK083_00295</name>
</gene>
<evidence type="ECO:0000256" key="2">
    <source>
        <dbReference type="ARBA" id="ARBA00022452"/>
    </source>
</evidence>
<dbReference type="PANTHER" id="PTHR30026:SF20">
    <property type="entry name" value="OUTER MEMBRANE PROTEIN TOLC"/>
    <property type="match status" value="1"/>
</dbReference>
<dbReference type="GO" id="GO:0009279">
    <property type="term" value="C:cell outer membrane"/>
    <property type="evidence" value="ECO:0007669"/>
    <property type="project" value="UniProtKB-SubCell"/>
</dbReference>
<evidence type="ECO:0000256" key="4">
    <source>
        <dbReference type="ARBA" id="ARBA00023136"/>
    </source>
</evidence>
<dbReference type="AlphaFoldDB" id="A0AAP2DFQ1"/>
<feature type="coiled-coil region" evidence="6">
    <location>
        <begin position="111"/>
        <end position="138"/>
    </location>
</feature>
<protein>
    <submittedName>
        <fullName evidence="7">TolC family protein</fullName>
    </submittedName>
</protein>
<dbReference type="GO" id="GO:0015288">
    <property type="term" value="F:porin activity"/>
    <property type="evidence" value="ECO:0007669"/>
    <property type="project" value="TreeGrafter"/>
</dbReference>
<dbReference type="EMBL" id="JAHESF010000001">
    <property type="protein sequence ID" value="MBT1695291.1"/>
    <property type="molecule type" value="Genomic_DNA"/>
</dbReference>
<dbReference type="RefSeq" id="WP_254158788.1">
    <property type="nucleotide sequence ID" value="NZ_JAHESF010000001.1"/>
</dbReference>
<keyword evidence="5" id="KW-0998">Cell outer membrane</keyword>
<comment type="subcellular location">
    <subcellularLocation>
        <location evidence="1">Cell outer membrane</location>
    </subcellularLocation>
</comment>